<dbReference type="InterPro" id="IPR057326">
    <property type="entry name" value="KR_dom"/>
</dbReference>
<dbReference type="InterPro" id="IPR036291">
    <property type="entry name" value="NAD(P)-bd_dom_sf"/>
</dbReference>
<dbReference type="SMART" id="SM00822">
    <property type="entry name" value="PKS_KR"/>
    <property type="match status" value="1"/>
</dbReference>
<accession>A0ABM5SV10</accession>
<dbReference type="PANTHER" id="PTHR43639:SF1">
    <property type="entry name" value="SHORT-CHAIN DEHYDROGENASE_REDUCTASE FAMILY PROTEIN"/>
    <property type="match status" value="1"/>
</dbReference>
<evidence type="ECO:0000313" key="4">
    <source>
        <dbReference type="EMBL" id="AJP56321.1"/>
    </source>
</evidence>
<dbReference type="PRINTS" id="PR00081">
    <property type="entry name" value="GDHRDH"/>
</dbReference>
<dbReference type="InterPro" id="IPR002347">
    <property type="entry name" value="SDR_fam"/>
</dbReference>
<proteinExistence type="inferred from homology"/>
<evidence type="ECO:0000256" key="2">
    <source>
        <dbReference type="ARBA" id="ARBA00023002"/>
    </source>
</evidence>
<dbReference type="EMBL" id="CP010897">
    <property type="protein sequence ID" value="AJP56321.1"/>
    <property type="molecule type" value="Genomic_DNA"/>
</dbReference>
<dbReference type="PRINTS" id="PR00080">
    <property type="entry name" value="SDRFAMILY"/>
</dbReference>
<protein>
    <submittedName>
        <fullName evidence="4">Short-chain dehydrogenase</fullName>
    </submittedName>
</protein>
<dbReference type="RefSeq" id="WP_044453983.1">
    <property type="nucleotide sequence ID" value="NZ_CP010897.2"/>
</dbReference>
<keyword evidence="2" id="KW-0560">Oxidoreductase</keyword>
<dbReference type="SUPFAM" id="SSF51735">
    <property type="entry name" value="NAD(P)-binding Rossmann-fold domains"/>
    <property type="match status" value="1"/>
</dbReference>
<name>A0ABM5SV10_9BURK</name>
<dbReference type="Proteomes" id="UP000035085">
    <property type="component" value="Chromosome"/>
</dbReference>
<evidence type="ECO:0000259" key="3">
    <source>
        <dbReference type="SMART" id="SM00822"/>
    </source>
</evidence>
<organism evidence="4 5">
    <name type="scientific">Pandoraea vervacti</name>
    <dbReference type="NCBI Taxonomy" id="656178"/>
    <lineage>
        <taxon>Bacteria</taxon>
        <taxon>Pseudomonadati</taxon>
        <taxon>Pseudomonadota</taxon>
        <taxon>Betaproteobacteria</taxon>
        <taxon>Burkholderiales</taxon>
        <taxon>Burkholderiaceae</taxon>
        <taxon>Pandoraea</taxon>
    </lineage>
</organism>
<gene>
    <name evidence="4" type="ORF">UC34_03515</name>
</gene>
<evidence type="ECO:0000256" key="1">
    <source>
        <dbReference type="ARBA" id="ARBA00006484"/>
    </source>
</evidence>
<sequence>MSQFSESHDPIRLDGKVALVTGASRGIGRAIATALASRGASVAVHYNAAADDAETLVAQLRASGARAFAVQADLSSPDGARLLVERFIQALAAHDLPPQFDILVNNAGVGLRARIDAVTPEDFDRVLQVNLKSPFFVIQHALGHLKSGGRIVNVSSIGTRAAYPEMSVYAPAKAGLEALTLSLAADLGARGITVNAVLPGATATDLNKRASDPVASQAIAQTVALGRVGEPRDIAQIVAFLASDAGRWITGQAIDASGGQRL</sequence>
<comment type="similarity">
    <text evidence="1">Belongs to the short-chain dehydrogenases/reductases (SDR) family.</text>
</comment>
<feature type="domain" description="Ketoreductase" evidence="3">
    <location>
        <begin position="16"/>
        <end position="200"/>
    </location>
</feature>
<keyword evidence="5" id="KW-1185">Reference proteome</keyword>
<dbReference type="Gene3D" id="3.40.50.720">
    <property type="entry name" value="NAD(P)-binding Rossmann-like Domain"/>
    <property type="match status" value="1"/>
</dbReference>
<dbReference type="Pfam" id="PF13561">
    <property type="entry name" value="adh_short_C2"/>
    <property type="match status" value="1"/>
</dbReference>
<evidence type="ECO:0000313" key="5">
    <source>
        <dbReference type="Proteomes" id="UP000035085"/>
    </source>
</evidence>
<reference evidence="5" key="1">
    <citation type="submission" date="2015-02" db="EMBL/GenBank/DDBJ databases">
        <title>Complete Genome Sequencing of Pandoraea vervacti NS15 sp. nov.</title>
        <authorList>
            <person name="Chan K.-G."/>
        </authorList>
    </citation>
    <scope>NUCLEOTIDE SEQUENCE [LARGE SCALE GENOMIC DNA]</scope>
    <source>
        <strain evidence="5">NS15</strain>
    </source>
</reference>
<dbReference type="PANTHER" id="PTHR43639">
    <property type="entry name" value="OXIDOREDUCTASE, SHORT-CHAIN DEHYDROGENASE/REDUCTASE FAMILY (AFU_ORTHOLOGUE AFUA_5G02870)"/>
    <property type="match status" value="1"/>
</dbReference>